<dbReference type="Proteomes" id="UP000027601">
    <property type="component" value="Unassembled WGS sequence"/>
</dbReference>
<protein>
    <submittedName>
        <fullName evidence="2">Rrf2-linked NADH-flavin reductase</fullName>
    </submittedName>
</protein>
<name>A0A069D6A4_9BACE</name>
<dbReference type="InterPro" id="IPR051606">
    <property type="entry name" value="Polyketide_Oxido-like"/>
</dbReference>
<dbReference type="Gene3D" id="3.40.50.720">
    <property type="entry name" value="NAD(P)-binding Rossmann-like Domain"/>
    <property type="match status" value="1"/>
</dbReference>
<dbReference type="STRING" id="1121097.GCA_000428125_01421"/>
<evidence type="ECO:0000313" key="2">
    <source>
        <dbReference type="EMBL" id="GAK35714.1"/>
    </source>
</evidence>
<dbReference type="OrthoDB" id="9785372at2"/>
<sequence length="216" mass="23413">MKNVVLIGASGFVGTALLNELLKRGHRVTALVRNPDKISAQSDQLEVVMADVADVEQVANLCKGKDAVVSAYNPGWTNPNIYEDTLRNYTAILEAVRQSGVKRLLCVGGAGTLFCAPGVRLLDTGVLPQEIMPGVKSLGEFYLGTLMNEKEVDWVFFSPAGNLEPGDATGVYRLGKDDLIVDAGGQSRITVGDYALAMVNELEEENHHRERFTIGY</sequence>
<organism evidence="2 3">
    <name type="scientific">Bacteroides graminisolvens DSM 19988 = JCM 15093</name>
    <dbReference type="NCBI Taxonomy" id="1121097"/>
    <lineage>
        <taxon>Bacteria</taxon>
        <taxon>Pseudomonadati</taxon>
        <taxon>Bacteroidota</taxon>
        <taxon>Bacteroidia</taxon>
        <taxon>Bacteroidales</taxon>
        <taxon>Bacteroidaceae</taxon>
        <taxon>Bacteroides</taxon>
    </lineage>
</organism>
<dbReference type="AlphaFoldDB" id="A0A069D6A4"/>
<proteinExistence type="predicted"/>
<evidence type="ECO:0000313" key="3">
    <source>
        <dbReference type="Proteomes" id="UP000027601"/>
    </source>
</evidence>
<dbReference type="eggNOG" id="COG2910">
    <property type="taxonomic scope" value="Bacteria"/>
</dbReference>
<gene>
    <name evidence="2" type="ORF">JCM15093_825</name>
</gene>
<comment type="caution">
    <text evidence="2">The sequence shown here is derived from an EMBL/GenBank/DDBJ whole genome shotgun (WGS) entry which is preliminary data.</text>
</comment>
<dbReference type="Pfam" id="PF13460">
    <property type="entry name" value="NAD_binding_10"/>
    <property type="match status" value="1"/>
</dbReference>
<keyword evidence="3" id="KW-1185">Reference proteome</keyword>
<dbReference type="EMBL" id="BAJS01000002">
    <property type="protein sequence ID" value="GAK35714.1"/>
    <property type="molecule type" value="Genomic_DNA"/>
</dbReference>
<dbReference type="GO" id="GO:0016646">
    <property type="term" value="F:oxidoreductase activity, acting on the CH-NH group of donors, NAD or NADP as acceptor"/>
    <property type="evidence" value="ECO:0007669"/>
    <property type="project" value="TreeGrafter"/>
</dbReference>
<dbReference type="CDD" id="cd05244">
    <property type="entry name" value="BVR-B_like_SDR_a"/>
    <property type="match status" value="1"/>
</dbReference>
<reference evidence="2 3" key="1">
    <citation type="journal article" date="2015" name="Microbes Environ.">
        <title>Distribution and evolution of nitrogen fixation genes in the phylum bacteroidetes.</title>
        <authorList>
            <person name="Inoue J."/>
            <person name="Oshima K."/>
            <person name="Suda W."/>
            <person name="Sakamoto M."/>
            <person name="Iino T."/>
            <person name="Noda S."/>
            <person name="Hongoh Y."/>
            <person name="Hattori M."/>
            <person name="Ohkuma M."/>
        </authorList>
    </citation>
    <scope>NUCLEOTIDE SEQUENCE [LARGE SCALE GENOMIC DNA]</scope>
    <source>
        <strain evidence="2 3">JCM 15093</strain>
    </source>
</reference>
<accession>A0A069D6A4</accession>
<dbReference type="InterPro" id="IPR036291">
    <property type="entry name" value="NAD(P)-bd_dom_sf"/>
</dbReference>
<dbReference type="PANTHER" id="PTHR43355">
    <property type="entry name" value="FLAVIN REDUCTASE (NADPH)"/>
    <property type="match status" value="1"/>
</dbReference>
<dbReference type="PANTHER" id="PTHR43355:SF2">
    <property type="entry name" value="FLAVIN REDUCTASE (NADPH)"/>
    <property type="match status" value="1"/>
</dbReference>
<dbReference type="RefSeq" id="WP_024995797.1">
    <property type="nucleotide sequence ID" value="NZ_BAJS01000002.1"/>
</dbReference>
<dbReference type="SUPFAM" id="SSF51735">
    <property type="entry name" value="NAD(P)-binding Rossmann-fold domains"/>
    <property type="match status" value="1"/>
</dbReference>
<evidence type="ECO:0000259" key="1">
    <source>
        <dbReference type="Pfam" id="PF13460"/>
    </source>
</evidence>
<feature type="domain" description="NAD(P)-binding" evidence="1">
    <location>
        <begin position="8"/>
        <end position="201"/>
    </location>
</feature>
<dbReference type="InterPro" id="IPR016040">
    <property type="entry name" value="NAD(P)-bd_dom"/>
</dbReference>